<dbReference type="Proteomes" id="UP000316759">
    <property type="component" value="Unassembled WGS sequence"/>
</dbReference>
<comment type="caution">
    <text evidence="2">The sequence shown here is derived from an EMBL/GenBank/DDBJ whole genome shotgun (WGS) entry which is preliminary data.</text>
</comment>
<evidence type="ECO:0000256" key="1">
    <source>
        <dbReference type="SAM" id="MobiDB-lite"/>
    </source>
</evidence>
<evidence type="ECO:0000313" key="3">
    <source>
        <dbReference type="Proteomes" id="UP000316759"/>
    </source>
</evidence>
<feature type="region of interest" description="Disordered" evidence="1">
    <location>
        <begin position="92"/>
        <end position="114"/>
    </location>
</feature>
<gene>
    <name evidence="2" type="ORF">FGIG_09018</name>
</gene>
<dbReference type="AlphaFoldDB" id="A0A504Z9W6"/>
<feature type="compositionally biased region" description="Acidic residues" evidence="1">
    <location>
        <begin position="104"/>
        <end position="114"/>
    </location>
</feature>
<dbReference type="STRING" id="46835.A0A504Z9W6"/>
<dbReference type="EMBL" id="SUNJ01002421">
    <property type="protein sequence ID" value="TPP65990.1"/>
    <property type="molecule type" value="Genomic_DNA"/>
</dbReference>
<evidence type="ECO:0000313" key="2">
    <source>
        <dbReference type="EMBL" id="TPP65990.1"/>
    </source>
</evidence>
<proteinExistence type="predicted"/>
<name>A0A504Z9W6_FASGI</name>
<dbReference type="OrthoDB" id="10440664at2759"/>
<keyword evidence="3" id="KW-1185">Reference proteome</keyword>
<organism evidence="2 3">
    <name type="scientific">Fasciola gigantica</name>
    <name type="common">Giant liver fluke</name>
    <dbReference type="NCBI Taxonomy" id="46835"/>
    <lineage>
        <taxon>Eukaryota</taxon>
        <taxon>Metazoa</taxon>
        <taxon>Spiralia</taxon>
        <taxon>Lophotrochozoa</taxon>
        <taxon>Platyhelminthes</taxon>
        <taxon>Trematoda</taxon>
        <taxon>Digenea</taxon>
        <taxon>Plagiorchiida</taxon>
        <taxon>Echinostomata</taxon>
        <taxon>Echinostomatoidea</taxon>
        <taxon>Fasciolidae</taxon>
        <taxon>Fasciola</taxon>
    </lineage>
</organism>
<feature type="compositionally biased region" description="Polar residues" evidence="1">
    <location>
        <begin position="46"/>
        <end position="55"/>
    </location>
</feature>
<protein>
    <submittedName>
        <fullName evidence="2">Uncharacterized protein</fullName>
    </submittedName>
</protein>
<accession>A0A504Z9W6</accession>
<reference evidence="2 3" key="1">
    <citation type="submission" date="2019-04" db="EMBL/GenBank/DDBJ databases">
        <title>Annotation for the trematode Fasciola gigantica.</title>
        <authorList>
            <person name="Choi Y.-J."/>
        </authorList>
    </citation>
    <scope>NUCLEOTIDE SEQUENCE [LARGE SCALE GENOMIC DNA]</scope>
    <source>
        <strain evidence="2">Uganda_cow_1</strain>
    </source>
</reference>
<feature type="region of interest" description="Disordered" evidence="1">
    <location>
        <begin position="1"/>
        <end position="79"/>
    </location>
</feature>
<sequence>MTDYERNGPQSAVSSARLEPLCRHIESLTTHKPGQTAGKDIPDSPPQSHLPSSGAGSFPGSDKIRFKKRSADASATSKSSANALYLDVVYHSVPTETPSRSLDTSDEDVTMELG</sequence>